<evidence type="ECO:0000256" key="5">
    <source>
        <dbReference type="ARBA" id="ARBA00022597"/>
    </source>
</evidence>
<evidence type="ECO:0000259" key="14">
    <source>
        <dbReference type="PROSITE" id="PS50850"/>
    </source>
</evidence>
<evidence type="ECO:0000256" key="12">
    <source>
        <dbReference type="RuleBase" id="RU003346"/>
    </source>
</evidence>
<evidence type="ECO:0000313" key="15">
    <source>
        <dbReference type="EMBL" id="MBF8641861.1"/>
    </source>
</evidence>
<dbReference type="GO" id="GO:0005886">
    <property type="term" value="C:plasma membrane"/>
    <property type="evidence" value="ECO:0007669"/>
    <property type="project" value="UniProtKB-SubCell"/>
</dbReference>
<dbReference type="Gene3D" id="1.20.1250.20">
    <property type="entry name" value="MFS general substrate transporter like domains"/>
    <property type="match status" value="2"/>
</dbReference>
<dbReference type="EMBL" id="UAUF01000014">
    <property type="protein sequence ID" value="SPZ11634.1"/>
    <property type="molecule type" value="Genomic_DNA"/>
</dbReference>
<dbReference type="RefSeq" id="WP_073449884.1">
    <property type="nucleotide sequence ID" value="NZ_CP069262.1"/>
</dbReference>
<evidence type="ECO:0000256" key="1">
    <source>
        <dbReference type="ARBA" id="ARBA00004651"/>
    </source>
</evidence>
<dbReference type="InterPro" id="IPR005828">
    <property type="entry name" value="MFS_sugar_transport-like"/>
</dbReference>
<dbReference type="Proteomes" id="UP000626180">
    <property type="component" value="Unassembled WGS sequence"/>
</dbReference>
<dbReference type="CDD" id="cd17359">
    <property type="entry name" value="MFS_XylE_like"/>
    <property type="match status" value="1"/>
</dbReference>
<dbReference type="InterPro" id="IPR047984">
    <property type="entry name" value="XylE-like"/>
</dbReference>
<feature type="transmembrane region" description="Helical" evidence="13">
    <location>
        <begin position="329"/>
        <end position="349"/>
    </location>
</feature>
<keyword evidence="4" id="KW-1003">Cell membrane</keyword>
<comment type="similarity">
    <text evidence="2 12">Belongs to the major facilitator superfamily. Sugar transporter (TC 2.A.1.1) family.</text>
</comment>
<organism evidence="16 17">
    <name type="scientific">Pseudomonas luteola</name>
    <dbReference type="NCBI Taxonomy" id="47886"/>
    <lineage>
        <taxon>Bacteria</taxon>
        <taxon>Pseudomonadati</taxon>
        <taxon>Pseudomonadota</taxon>
        <taxon>Gammaproteobacteria</taxon>
        <taxon>Pseudomonadales</taxon>
        <taxon>Pseudomonadaceae</taxon>
        <taxon>Pseudomonas</taxon>
    </lineage>
</organism>
<evidence type="ECO:0000256" key="6">
    <source>
        <dbReference type="ARBA" id="ARBA00022692"/>
    </source>
</evidence>
<keyword evidence="18" id="KW-1185">Reference proteome</keyword>
<feature type="transmembrane region" description="Helical" evidence="13">
    <location>
        <begin position="179"/>
        <end position="201"/>
    </location>
</feature>
<evidence type="ECO:0000313" key="17">
    <source>
        <dbReference type="Proteomes" id="UP000250443"/>
    </source>
</evidence>
<dbReference type="InterPro" id="IPR036259">
    <property type="entry name" value="MFS_trans_sf"/>
</dbReference>
<feature type="transmembrane region" description="Helical" evidence="13">
    <location>
        <begin position="110"/>
        <end position="132"/>
    </location>
</feature>
<name>A0A2X2CX72_PSELU</name>
<keyword evidence="5" id="KW-0762">Sugar transport</keyword>
<reference evidence="16 17" key="1">
    <citation type="submission" date="2018-06" db="EMBL/GenBank/DDBJ databases">
        <authorList>
            <consortium name="Pathogen Informatics"/>
            <person name="Doyle S."/>
        </authorList>
    </citation>
    <scope>NUCLEOTIDE SEQUENCE [LARGE SCALE GENOMIC DNA]</scope>
    <source>
        <strain evidence="16 17">NCTC11842</strain>
    </source>
</reference>
<dbReference type="InterPro" id="IPR003663">
    <property type="entry name" value="Sugar/inositol_transpt"/>
</dbReference>
<comment type="subcellular location">
    <subcellularLocation>
        <location evidence="1">Cell membrane</location>
        <topology evidence="1">Multi-pass membrane protein</topology>
    </subcellularLocation>
</comment>
<dbReference type="Proteomes" id="UP000250443">
    <property type="component" value="Unassembled WGS sequence"/>
</dbReference>
<dbReference type="GO" id="GO:0022857">
    <property type="term" value="F:transmembrane transporter activity"/>
    <property type="evidence" value="ECO:0007669"/>
    <property type="project" value="InterPro"/>
</dbReference>
<evidence type="ECO:0000313" key="16">
    <source>
        <dbReference type="EMBL" id="SPZ11634.1"/>
    </source>
</evidence>
<feature type="transmembrane region" description="Helical" evidence="13">
    <location>
        <begin position="428"/>
        <end position="449"/>
    </location>
</feature>
<gene>
    <name evidence="16" type="primary">xylE_2</name>
    <name evidence="15" type="ORF">IRZ65_14330</name>
    <name evidence="16" type="ORF">NCTC11842_03881</name>
</gene>
<keyword evidence="8 13" id="KW-0472">Membrane</keyword>
<keyword evidence="3 12" id="KW-0813">Transport</keyword>
<dbReference type="PROSITE" id="PS50850">
    <property type="entry name" value="MFS"/>
    <property type="match status" value="1"/>
</dbReference>
<feature type="transmembrane region" description="Helical" evidence="13">
    <location>
        <begin position="355"/>
        <end position="379"/>
    </location>
</feature>
<sequence length="488" mass="53249">MTIPTSTHAHRHDIGYVLRICAVAALGGILFGYDTAVISGAVDSLRAYFSLSAAETGWAVSNVVIGCVVGALSAGWVAGCLGRKKALVLAAVLFTVSAVGAAVVDSFVWFVIYRMIGGLAVGLAATVSPMYMSEVSPKNMRGRALGMQSIAIVAGQVIVFTVNYLIARDVAAEWLVDYGWRWMIGSEVVPCILFCIMVFTIPESPRWQVMVGQDDKALKTLTRISNAEHAGHLLAEIKDSLKQDRQGCSQKVELCRSGLGMILFVGCMLAMLQQVSGVNVMMYYAPMVLKGVTASTESALFQTIWIGVMQLVGTLIGAWLIDRVGRIPLMKYGTIGSVSGLLITSYAMYTHQDGYLTLFGMLLFMLLYALSWGIGTWVLISEIFPNRLRSLGMSVAVCSMWIANFLVTQTFPMINDHPYLMSAFNGAFPMWLFAGFGVFSYWFVIRFVPETRGVSLEKMEGVMLAKIRRQPMSASTRKTGRALSSKPI</sequence>
<evidence type="ECO:0000256" key="13">
    <source>
        <dbReference type="SAM" id="Phobius"/>
    </source>
</evidence>
<dbReference type="FunFam" id="1.20.1250.20:FF:000122">
    <property type="entry name" value="D-xylose transporter XylE"/>
    <property type="match status" value="1"/>
</dbReference>
<evidence type="ECO:0000256" key="3">
    <source>
        <dbReference type="ARBA" id="ARBA00022448"/>
    </source>
</evidence>
<evidence type="ECO:0000313" key="18">
    <source>
        <dbReference type="Proteomes" id="UP000626180"/>
    </source>
</evidence>
<dbReference type="SUPFAM" id="SSF103473">
    <property type="entry name" value="MFS general substrate transporter"/>
    <property type="match status" value="1"/>
</dbReference>
<accession>A0A2X2CX72</accession>
<dbReference type="InterPro" id="IPR020846">
    <property type="entry name" value="MFS_dom"/>
</dbReference>
<keyword evidence="6 13" id="KW-0812">Transmembrane</keyword>
<proteinExistence type="inferred from homology"/>
<evidence type="ECO:0000256" key="8">
    <source>
        <dbReference type="ARBA" id="ARBA00023136"/>
    </source>
</evidence>
<feature type="transmembrane region" description="Helical" evidence="13">
    <location>
        <begin position="391"/>
        <end position="408"/>
    </location>
</feature>
<protein>
    <recommendedName>
        <fullName evidence="10">D-xylose-proton symporter</fullName>
    </recommendedName>
    <alternativeName>
        <fullName evidence="11">D-xylose transporter</fullName>
    </alternativeName>
</protein>
<dbReference type="PANTHER" id="PTHR48020:SF12">
    <property type="entry name" value="PROTON MYO-INOSITOL COTRANSPORTER"/>
    <property type="match status" value="1"/>
</dbReference>
<evidence type="ECO:0000256" key="11">
    <source>
        <dbReference type="ARBA" id="ARBA00076792"/>
    </source>
</evidence>
<dbReference type="PROSITE" id="PS00217">
    <property type="entry name" value="SUGAR_TRANSPORT_2"/>
    <property type="match status" value="1"/>
</dbReference>
<evidence type="ECO:0000256" key="2">
    <source>
        <dbReference type="ARBA" id="ARBA00010992"/>
    </source>
</evidence>
<dbReference type="InterPro" id="IPR005829">
    <property type="entry name" value="Sugar_transporter_CS"/>
</dbReference>
<evidence type="ECO:0000256" key="10">
    <source>
        <dbReference type="ARBA" id="ARBA00070440"/>
    </source>
</evidence>
<feature type="transmembrane region" description="Helical" evidence="13">
    <location>
        <begin position="144"/>
        <end position="167"/>
    </location>
</feature>
<feature type="transmembrane region" description="Helical" evidence="13">
    <location>
        <begin position="16"/>
        <end position="38"/>
    </location>
</feature>
<evidence type="ECO:0000256" key="7">
    <source>
        <dbReference type="ARBA" id="ARBA00022989"/>
    </source>
</evidence>
<dbReference type="Pfam" id="PF00083">
    <property type="entry name" value="Sugar_tr"/>
    <property type="match status" value="1"/>
</dbReference>
<dbReference type="PRINTS" id="PR00171">
    <property type="entry name" value="SUGRTRNSPORT"/>
</dbReference>
<dbReference type="InterPro" id="IPR050814">
    <property type="entry name" value="Myo-inositol_Transporter"/>
</dbReference>
<dbReference type="EMBL" id="JADMCD010000007">
    <property type="protein sequence ID" value="MBF8641861.1"/>
    <property type="molecule type" value="Genomic_DNA"/>
</dbReference>
<evidence type="ECO:0000256" key="4">
    <source>
        <dbReference type="ARBA" id="ARBA00022475"/>
    </source>
</evidence>
<feature type="transmembrane region" description="Helical" evidence="13">
    <location>
        <begin position="58"/>
        <end position="79"/>
    </location>
</feature>
<feature type="transmembrane region" description="Helical" evidence="13">
    <location>
        <begin position="304"/>
        <end position="322"/>
    </location>
</feature>
<reference evidence="15 18" key="2">
    <citation type="submission" date="2020-10" db="EMBL/GenBank/DDBJ databases">
        <title>Genome sequences of Pseudomonas isolates.</title>
        <authorList>
            <person name="Wessels L."/>
            <person name="Reich F."/>
            <person name="Hammerl J."/>
        </authorList>
    </citation>
    <scope>NUCLEOTIDE SEQUENCE [LARGE SCALE GENOMIC DNA]</scope>
    <source>
        <strain evidence="15 18">20-MO00624-0</strain>
    </source>
</reference>
<dbReference type="PANTHER" id="PTHR48020">
    <property type="entry name" value="PROTON MYO-INOSITOL COTRANSPORTER"/>
    <property type="match status" value="1"/>
</dbReference>
<dbReference type="NCBIfam" id="TIGR00879">
    <property type="entry name" value="SP"/>
    <property type="match status" value="1"/>
</dbReference>
<feature type="domain" description="Major facilitator superfamily (MFS) profile" evidence="14">
    <location>
        <begin position="20"/>
        <end position="452"/>
    </location>
</feature>
<dbReference type="AlphaFoldDB" id="A0A2X2CX72"/>
<evidence type="ECO:0000256" key="9">
    <source>
        <dbReference type="ARBA" id="ARBA00050593"/>
    </source>
</evidence>
<comment type="catalytic activity">
    <reaction evidence="9">
        <text>D-xylose(in) + H(+)(in) = D-xylose(out) + H(+)(out)</text>
        <dbReference type="Rhea" id="RHEA:28959"/>
        <dbReference type="ChEBI" id="CHEBI:15378"/>
        <dbReference type="ChEBI" id="CHEBI:53455"/>
    </reaction>
    <physiologicalReaction direction="right-to-left" evidence="9">
        <dbReference type="Rhea" id="RHEA:28961"/>
    </physiologicalReaction>
</comment>
<feature type="transmembrane region" description="Helical" evidence="13">
    <location>
        <begin position="259"/>
        <end position="284"/>
    </location>
</feature>
<feature type="transmembrane region" description="Helical" evidence="13">
    <location>
        <begin position="86"/>
        <end position="104"/>
    </location>
</feature>
<keyword evidence="7 13" id="KW-1133">Transmembrane helix</keyword>